<evidence type="ECO:0000313" key="3">
    <source>
        <dbReference type="Proteomes" id="UP000075903"/>
    </source>
</evidence>
<dbReference type="Proteomes" id="UP000075903">
    <property type="component" value="Unassembled WGS sequence"/>
</dbReference>
<name>A0A182UX30_ANOME</name>
<sequence>MYYPTADLPSPQTFPTAGGGGSMAAGEGHVKKYYRKAEHRFCLRLRLTLCRFEYNGVEKKSTATLLRYGLHSCESK</sequence>
<keyword evidence="3" id="KW-1185">Reference proteome</keyword>
<proteinExistence type="predicted"/>
<reference evidence="2" key="1">
    <citation type="submission" date="2020-05" db="UniProtKB">
        <authorList>
            <consortium name="EnsemblMetazoa"/>
        </authorList>
    </citation>
    <scope>IDENTIFICATION</scope>
    <source>
        <strain evidence="2">MAF</strain>
    </source>
</reference>
<accession>A0A182UX30</accession>
<dbReference type="AlphaFoldDB" id="A0A182UX30"/>
<protein>
    <submittedName>
        <fullName evidence="2">Uncharacterized protein</fullName>
    </submittedName>
</protein>
<evidence type="ECO:0000313" key="2">
    <source>
        <dbReference type="EnsemblMetazoa" id="AMEM005128-PA"/>
    </source>
</evidence>
<evidence type="ECO:0000256" key="1">
    <source>
        <dbReference type="SAM" id="MobiDB-lite"/>
    </source>
</evidence>
<feature type="region of interest" description="Disordered" evidence="1">
    <location>
        <begin position="1"/>
        <end position="24"/>
    </location>
</feature>
<dbReference type="VEuPathDB" id="VectorBase:AMEM005128"/>
<dbReference type="EnsemblMetazoa" id="AMEM005128-RA">
    <property type="protein sequence ID" value="AMEM005128-PA"/>
    <property type="gene ID" value="AMEM005128"/>
</dbReference>
<organism evidence="2 3">
    <name type="scientific">Anopheles merus</name>
    <name type="common">Mosquito</name>
    <dbReference type="NCBI Taxonomy" id="30066"/>
    <lineage>
        <taxon>Eukaryota</taxon>
        <taxon>Metazoa</taxon>
        <taxon>Ecdysozoa</taxon>
        <taxon>Arthropoda</taxon>
        <taxon>Hexapoda</taxon>
        <taxon>Insecta</taxon>
        <taxon>Pterygota</taxon>
        <taxon>Neoptera</taxon>
        <taxon>Endopterygota</taxon>
        <taxon>Diptera</taxon>
        <taxon>Nematocera</taxon>
        <taxon>Culicoidea</taxon>
        <taxon>Culicidae</taxon>
        <taxon>Anophelinae</taxon>
        <taxon>Anopheles</taxon>
    </lineage>
</organism>